<sequence>MSEQENEDAVSEFARVLSDFKDKSFSEGFINGFARGFAEGFVEGFAKGQAEERKNLLAAGRALLDDGMDRCKVQRYTRLTDEEMASICAAN</sequence>
<dbReference type="Proteomes" id="UP000886829">
    <property type="component" value="Unassembled WGS sequence"/>
</dbReference>
<organism evidence="1 2">
    <name type="scientific">Candidatus Anaerobiospirillum pullistercoris</name>
    <dbReference type="NCBI Taxonomy" id="2838452"/>
    <lineage>
        <taxon>Bacteria</taxon>
        <taxon>Pseudomonadati</taxon>
        <taxon>Pseudomonadota</taxon>
        <taxon>Gammaproteobacteria</taxon>
        <taxon>Aeromonadales</taxon>
        <taxon>Succinivibrionaceae</taxon>
        <taxon>Anaerobiospirillum</taxon>
    </lineage>
</organism>
<dbReference type="AlphaFoldDB" id="A0A9D1WEX5"/>
<protein>
    <submittedName>
        <fullName evidence="1">Uncharacterized protein</fullName>
    </submittedName>
</protein>
<reference evidence="1" key="1">
    <citation type="journal article" date="2021" name="PeerJ">
        <title>Extensive microbial diversity within the chicken gut microbiome revealed by metagenomics and culture.</title>
        <authorList>
            <person name="Gilroy R."/>
            <person name="Ravi A."/>
            <person name="Getino M."/>
            <person name="Pursley I."/>
            <person name="Horton D.L."/>
            <person name="Alikhan N.F."/>
            <person name="Baker D."/>
            <person name="Gharbi K."/>
            <person name="Hall N."/>
            <person name="Watson M."/>
            <person name="Adriaenssens E.M."/>
            <person name="Foster-Nyarko E."/>
            <person name="Jarju S."/>
            <person name="Secka A."/>
            <person name="Antonio M."/>
            <person name="Oren A."/>
            <person name="Chaudhuri R.R."/>
            <person name="La Ragione R."/>
            <person name="Hildebrand F."/>
            <person name="Pallen M.J."/>
        </authorList>
    </citation>
    <scope>NUCLEOTIDE SEQUENCE</scope>
    <source>
        <strain evidence="1">USASDec5-558</strain>
    </source>
</reference>
<evidence type="ECO:0000313" key="1">
    <source>
        <dbReference type="EMBL" id="HIX57936.1"/>
    </source>
</evidence>
<evidence type="ECO:0000313" key="2">
    <source>
        <dbReference type="Proteomes" id="UP000886829"/>
    </source>
</evidence>
<reference evidence="1" key="2">
    <citation type="submission" date="2021-04" db="EMBL/GenBank/DDBJ databases">
        <authorList>
            <person name="Gilroy R."/>
        </authorList>
    </citation>
    <scope>NUCLEOTIDE SEQUENCE</scope>
    <source>
        <strain evidence="1">USASDec5-558</strain>
    </source>
</reference>
<comment type="caution">
    <text evidence="1">The sequence shown here is derived from an EMBL/GenBank/DDBJ whole genome shotgun (WGS) entry which is preliminary data.</text>
</comment>
<accession>A0A9D1WEX5</accession>
<dbReference type="EMBL" id="DXEV01000216">
    <property type="protein sequence ID" value="HIX57936.1"/>
    <property type="molecule type" value="Genomic_DNA"/>
</dbReference>
<name>A0A9D1WEX5_9GAMM</name>
<proteinExistence type="predicted"/>
<gene>
    <name evidence="1" type="ORF">H9850_10775</name>
</gene>